<organism evidence="4 5">
    <name type="scientific">Chaetomidium leptoderma</name>
    <dbReference type="NCBI Taxonomy" id="669021"/>
    <lineage>
        <taxon>Eukaryota</taxon>
        <taxon>Fungi</taxon>
        <taxon>Dikarya</taxon>
        <taxon>Ascomycota</taxon>
        <taxon>Pezizomycotina</taxon>
        <taxon>Sordariomycetes</taxon>
        <taxon>Sordariomycetidae</taxon>
        <taxon>Sordariales</taxon>
        <taxon>Chaetomiaceae</taxon>
        <taxon>Chaetomidium</taxon>
    </lineage>
</organism>
<feature type="compositionally biased region" description="Acidic residues" evidence="3">
    <location>
        <begin position="134"/>
        <end position="145"/>
    </location>
</feature>
<dbReference type="Pfam" id="PF21730">
    <property type="entry name" value="Vma22_CCDC115"/>
    <property type="match status" value="1"/>
</dbReference>
<evidence type="ECO:0000313" key="5">
    <source>
        <dbReference type="Proteomes" id="UP001302745"/>
    </source>
</evidence>
<proteinExistence type="predicted"/>
<reference evidence="4" key="1">
    <citation type="journal article" date="2023" name="Mol. Phylogenet. Evol.">
        <title>Genome-scale phylogeny and comparative genomics of the fungal order Sordariales.</title>
        <authorList>
            <person name="Hensen N."/>
            <person name="Bonometti L."/>
            <person name="Westerberg I."/>
            <person name="Brannstrom I.O."/>
            <person name="Guillou S."/>
            <person name="Cros-Aarteil S."/>
            <person name="Calhoun S."/>
            <person name="Haridas S."/>
            <person name="Kuo A."/>
            <person name="Mondo S."/>
            <person name="Pangilinan J."/>
            <person name="Riley R."/>
            <person name="LaButti K."/>
            <person name="Andreopoulos B."/>
            <person name="Lipzen A."/>
            <person name="Chen C."/>
            <person name="Yan M."/>
            <person name="Daum C."/>
            <person name="Ng V."/>
            <person name="Clum A."/>
            <person name="Steindorff A."/>
            <person name="Ohm R.A."/>
            <person name="Martin F."/>
            <person name="Silar P."/>
            <person name="Natvig D.O."/>
            <person name="Lalanne C."/>
            <person name="Gautier V."/>
            <person name="Ament-Velasquez S.L."/>
            <person name="Kruys A."/>
            <person name="Hutchinson M.I."/>
            <person name="Powell A.J."/>
            <person name="Barry K."/>
            <person name="Miller A.N."/>
            <person name="Grigoriev I.V."/>
            <person name="Debuchy R."/>
            <person name="Gladieux P."/>
            <person name="Hiltunen Thoren M."/>
            <person name="Johannesson H."/>
        </authorList>
    </citation>
    <scope>NUCLEOTIDE SEQUENCE</scope>
    <source>
        <strain evidence="4">CBS 538.74</strain>
    </source>
</reference>
<accession>A0AAN6ZZ04</accession>
<dbReference type="PANTHER" id="PTHR31996:SF2">
    <property type="entry name" value="COILED-COIL DOMAIN-CONTAINING PROTEIN 115"/>
    <property type="match status" value="1"/>
</dbReference>
<evidence type="ECO:0000256" key="1">
    <source>
        <dbReference type="ARBA" id="ARBA00093634"/>
    </source>
</evidence>
<dbReference type="EMBL" id="MU856875">
    <property type="protein sequence ID" value="KAK4156022.1"/>
    <property type="molecule type" value="Genomic_DNA"/>
</dbReference>
<dbReference type="InterPro" id="IPR040357">
    <property type="entry name" value="Vma22/CCDC115"/>
</dbReference>
<evidence type="ECO:0000256" key="2">
    <source>
        <dbReference type="SAM" id="Coils"/>
    </source>
</evidence>
<reference evidence="4" key="2">
    <citation type="submission" date="2023-05" db="EMBL/GenBank/DDBJ databases">
        <authorList>
            <consortium name="Lawrence Berkeley National Laboratory"/>
            <person name="Steindorff A."/>
            <person name="Hensen N."/>
            <person name="Bonometti L."/>
            <person name="Westerberg I."/>
            <person name="Brannstrom I.O."/>
            <person name="Guillou S."/>
            <person name="Cros-Aarteil S."/>
            <person name="Calhoun S."/>
            <person name="Haridas S."/>
            <person name="Kuo A."/>
            <person name="Mondo S."/>
            <person name="Pangilinan J."/>
            <person name="Riley R."/>
            <person name="Labutti K."/>
            <person name="Andreopoulos B."/>
            <person name="Lipzen A."/>
            <person name="Chen C."/>
            <person name="Yanf M."/>
            <person name="Daum C."/>
            <person name="Ng V."/>
            <person name="Clum A."/>
            <person name="Ohm R."/>
            <person name="Martin F."/>
            <person name="Silar P."/>
            <person name="Natvig D."/>
            <person name="Lalanne C."/>
            <person name="Gautier V."/>
            <person name="Ament-Velasquez S.L."/>
            <person name="Kruys A."/>
            <person name="Hutchinson M.I."/>
            <person name="Powell A.J."/>
            <person name="Barry K."/>
            <person name="Miller A.N."/>
            <person name="Grigoriev I.V."/>
            <person name="Debuchy R."/>
            <person name="Gladieux P."/>
            <person name="Thoren M.H."/>
            <person name="Johannesson H."/>
        </authorList>
    </citation>
    <scope>NUCLEOTIDE SEQUENCE</scope>
    <source>
        <strain evidence="4">CBS 538.74</strain>
    </source>
</reference>
<dbReference type="GO" id="GO:1990871">
    <property type="term" value="C:Vma12-Vma22 assembly complex"/>
    <property type="evidence" value="ECO:0007669"/>
    <property type="project" value="TreeGrafter"/>
</dbReference>
<evidence type="ECO:0000313" key="4">
    <source>
        <dbReference type="EMBL" id="KAK4156022.1"/>
    </source>
</evidence>
<keyword evidence="5" id="KW-1185">Reference proteome</keyword>
<feature type="region of interest" description="Disordered" evidence="3">
    <location>
        <begin position="90"/>
        <end position="157"/>
    </location>
</feature>
<feature type="coiled-coil region" evidence="2">
    <location>
        <begin position="186"/>
        <end position="213"/>
    </location>
</feature>
<dbReference type="Proteomes" id="UP001302745">
    <property type="component" value="Unassembled WGS sequence"/>
</dbReference>
<dbReference type="GO" id="GO:0051082">
    <property type="term" value="F:unfolded protein binding"/>
    <property type="evidence" value="ECO:0007669"/>
    <property type="project" value="TreeGrafter"/>
</dbReference>
<dbReference type="PANTHER" id="PTHR31996">
    <property type="entry name" value="COILED-COIL DOMAIN-CONTAINING PROTEIN 115"/>
    <property type="match status" value="1"/>
</dbReference>
<dbReference type="AlphaFoldDB" id="A0AAN6ZZ04"/>
<protein>
    <recommendedName>
        <fullName evidence="1">Vacuolar ATPase assembly protein VMA22</fullName>
    </recommendedName>
</protein>
<dbReference type="GO" id="GO:0070072">
    <property type="term" value="P:vacuolar proton-transporting V-type ATPase complex assembly"/>
    <property type="evidence" value="ECO:0007669"/>
    <property type="project" value="InterPro"/>
</dbReference>
<evidence type="ECO:0000256" key="3">
    <source>
        <dbReference type="SAM" id="MobiDB-lite"/>
    </source>
</evidence>
<name>A0AAN6ZZ04_9PEZI</name>
<comment type="caution">
    <text evidence="4">The sequence shown here is derived from an EMBL/GenBank/DDBJ whole genome shotgun (WGS) entry which is preliminary data.</text>
</comment>
<keyword evidence="2" id="KW-0175">Coiled coil</keyword>
<gene>
    <name evidence="4" type="ORF">C8A00DRAFT_41404</name>
</gene>
<sequence length="232" mass="25175">MSTQPHPTETIDTLLEHYLALLDEYTALRAALNTLQAAMYQSLARANFSAERGVRHYGRDYYDARMQALRRVRSGGGGGGGGAPVVVFTVGGPSPGGKEAATAATDEAEPMAEKEAASVGGDGDDDEKQKEERSEEESGTDNDNDNAEKKPQPVDPLRWFGILTPPALRQVQGQAIKAVEDIIPRLATLSAEMAGVELEVRRARKRRAKAERAEEKRIVELEDKMGEVNVSV</sequence>